<reference evidence="3 4" key="1">
    <citation type="journal article" date="2017" name="Nat. Ecol. Evol.">
        <title>Scallop genome provides insights into evolution of bilaterian karyotype and development.</title>
        <authorList>
            <person name="Wang S."/>
            <person name="Zhang J."/>
            <person name="Jiao W."/>
            <person name="Li J."/>
            <person name="Xun X."/>
            <person name="Sun Y."/>
            <person name="Guo X."/>
            <person name="Huan P."/>
            <person name="Dong B."/>
            <person name="Zhang L."/>
            <person name="Hu X."/>
            <person name="Sun X."/>
            <person name="Wang J."/>
            <person name="Zhao C."/>
            <person name="Wang Y."/>
            <person name="Wang D."/>
            <person name="Huang X."/>
            <person name="Wang R."/>
            <person name="Lv J."/>
            <person name="Li Y."/>
            <person name="Zhang Z."/>
            <person name="Liu B."/>
            <person name="Lu W."/>
            <person name="Hui Y."/>
            <person name="Liang J."/>
            <person name="Zhou Z."/>
            <person name="Hou R."/>
            <person name="Li X."/>
            <person name="Liu Y."/>
            <person name="Li H."/>
            <person name="Ning X."/>
            <person name="Lin Y."/>
            <person name="Zhao L."/>
            <person name="Xing Q."/>
            <person name="Dou J."/>
            <person name="Li Y."/>
            <person name="Mao J."/>
            <person name="Guo H."/>
            <person name="Dou H."/>
            <person name="Li T."/>
            <person name="Mu C."/>
            <person name="Jiang W."/>
            <person name="Fu Q."/>
            <person name="Fu X."/>
            <person name="Miao Y."/>
            <person name="Liu J."/>
            <person name="Yu Q."/>
            <person name="Li R."/>
            <person name="Liao H."/>
            <person name="Li X."/>
            <person name="Kong Y."/>
            <person name="Jiang Z."/>
            <person name="Chourrout D."/>
            <person name="Li R."/>
            <person name="Bao Z."/>
        </authorList>
    </citation>
    <scope>NUCLEOTIDE SEQUENCE [LARGE SCALE GENOMIC DNA]</scope>
    <source>
        <strain evidence="3 4">PY_sf001</strain>
    </source>
</reference>
<dbReference type="Proteomes" id="UP000242188">
    <property type="component" value="Unassembled WGS sequence"/>
</dbReference>
<protein>
    <submittedName>
        <fullName evidence="3">Uncharacterized protein</fullName>
    </submittedName>
</protein>
<dbReference type="EMBL" id="NEDP02005559">
    <property type="protein sequence ID" value="OWF38652.1"/>
    <property type="molecule type" value="Genomic_DNA"/>
</dbReference>
<organism evidence="3 4">
    <name type="scientific">Mizuhopecten yessoensis</name>
    <name type="common">Japanese scallop</name>
    <name type="synonym">Patinopecten yessoensis</name>
    <dbReference type="NCBI Taxonomy" id="6573"/>
    <lineage>
        <taxon>Eukaryota</taxon>
        <taxon>Metazoa</taxon>
        <taxon>Spiralia</taxon>
        <taxon>Lophotrochozoa</taxon>
        <taxon>Mollusca</taxon>
        <taxon>Bivalvia</taxon>
        <taxon>Autobranchia</taxon>
        <taxon>Pteriomorphia</taxon>
        <taxon>Pectinida</taxon>
        <taxon>Pectinoidea</taxon>
        <taxon>Pectinidae</taxon>
        <taxon>Mizuhopecten</taxon>
    </lineage>
</organism>
<evidence type="ECO:0000256" key="2">
    <source>
        <dbReference type="SAM" id="Phobius"/>
    </source>
</evidence>
<evidence type="ECO:0000313" key="4">
    <source>
        <dbReference type="Proteomes" id="UP000242188"/>
    </source>
</evidence>
<keyword evidence="4" id="KW-1185">Reference proteome</keyword>
<name>A0A210PQA9_MIZYE</name>
<evidence type="ECO:0000313" key="3">
    <source>
        <dbReference type="EMBL" id="OWF38652.1"/>
    </source>
</evidence>
<comment type="caution">
    <text evidence="3">The sequence shown here is derived from an EMBL/GenBank/DDBJ whole genome shotgun (WGS) entry which is preliminary data.</text>
</comment>
<gene>
    <name evidence="3" type="ORF">KP79_PYT23067</name>
</gene>
<sequence length="367" mass="39148">MSMICPKQARKRNMFTMIHLQDMQYLTKSTSDISDPYNQSVPESSSTCRPWICVLAILLCLALACIVYLVGSRAKIASDQDLVVEQCSFGTKRATIAITSETTSTETITTSMEMTSSSTNKTSSTAETTSPETITTSLEMTSSSIETTSPTAGCCTIGTMHLNLSTSTNSALIPGIMIETESTGTSSNCDVPVVVRATFERIGGQGGCRTCSLCKRTMLQVDLYLSDSRGGFLFNVGDSITNNGYGGDGGTQTNDAEVQGTGQGPSVKWYGNDYCQPTGVSGSLAMSTKNRLRLLIGNQFVRVITDGMTVNEACDRCLFALNGQAEVEGAVNEDVYVAFNKVVQKYSGRTGYGVCGADLSWVCGCLP</sequence>
<proteinExistence type="predicted"/>
<dbReference type="AlphaFoldDB" id="A0A210PQA9"/>
<accession>A0A210PQA9</accession>
<keyword evidence="2" id="KW-1133">Transmembrane helix</keyword>
<keyword evidence="2" id="KW-0472">Membrane</keyword>
<evidence type="ECO:0000256" key="1">
    <source>
        <dbReference type="SAM" id="MobiDB-lite"/>
    </source>
</evidence>
<keyword evidence="2" id="KW-0812">Transmembrane</keyword>
<dbReference type="OrthoDB" id="10024657at2759"/>
<feature type="transmembrane region" description="Helical" evidence="2">
    <location>
        <begin position="51"/>
        <end position="71"/>
    </location>
</feature>
<feature type="region of interest" description="Disordered" evidence="1">
    <location>
        <begin position="111"/>
        <end position="133"/>
    </location>
</feature>